<sequence length="59" mass="5848">MADSPNSSGAPESPNQFDPASPGYDPASPPQRSVSSNNSDAGTPSHVSAPSSPLSAHAE</sequence>
<feature type="compositionally biased region" description="Polar residues" evidence="1">
    <location>
        <begin position="30"/>
        <end position="59"/>
    </location>
</feature>
<feature type="compositionally biased region" description="Polar residues" evidence="1">
    <location>
        <begin position="1"/>
        <end position="18"/>
    </location>
</feature>
<reference evidence="2 3" key="1">
    <citation type="submission" date="2018-11" db="EMBL/GenBank/DDBJ databases">
        <authorList>
            <consortium name="Pathogen Informatics"/>
        </authorList>
    </citation>
    <scope>NUCLEOTIDE SEQUENCE [LARGE SCALE GENOMIC DNA]</scope>
</reference>
<proteinExistence type="predicted"/>
<evidence type="ECO:0000256" key="1">
    <source>
        <dbReference type="SAM" id="MobiDB-lite"/>
    </source>
</evidence>
<evidence type="ECO:0000313" key="2">
    <source>
        <dbReference type="EMBL" id="VDN34927.1"/>
    </source>
</evidence>
<keyword evidence="3" id="KW-1185">Reference proteome</keyword>
<dbReference type="AlphaFoldDB" id="A0A3P7NKK0"/>
<dbReference type="Proteomes" id="UP000271889">
    <property type="component" value="Unassembled WGS sequence"/>
</dbReference>
<gene>
    <name evidence="2" type="ORF">CGOC_LOCUS12788</name>
</gene>
<dbReference type="OrthoDB" id="10421168at2759"/>
<name>A0A3P7NKK0_CYLGO</name>
<dbReference type="EMBL" id="UYRV01125703">
    <property type="protein sequence ID" value="VDN34927.1"/>
    <property type="molecule type" value="Genomic_DNA"/>
</dbReference>
<protein>
    <submittedName>
        <fullName evidence="2">Uncharacterized protein</fullName>
    </submittedName>
</protein>
<organism evidence="2 3">
    <name type="scientific">Cylicostephanus goldi</name>
    <name type="common">Nematode worm</name>
    <dbReference type="NCBI Taxonomy" id="71465"/>
    <lineage>
        <taxon>Eukaryota</taxon>
        <taxon>Metazoa</taxon>
        <taxon>Ecdysozoa</taxon>
        <taxon>Nematoda</taxon>
        <taxon>Chromadorea</taxon>
        <taxon>Rhabditida</taxon>
        <taxon>Rhabditina</taxon>
        <taxon>Rhabditomorpha</taxon>
        <taxon>Strongyloidea</taxon>
        <taxon>Strongylidae</taxon>
        <taxon>Cylicostephanus</taxon>
    </lineage>
</organism>
<accession>A0A3P7NKK0</accession>
<feature type="region of interest" description="Disordered" evidence="1">
    <location>
        <begin position="1"/>
        <end position="59"/>
    </location>
</feature>
<evidence type="ECO:0000313" key="3">
    <source>
        <dbReference type="Proteomes" id="UP000271889"/>
    </source>
</evidence>